<dbReference type="Proteomes" id="UP000606580">
    <property type="component" value="Unassembled WGS sequence"/>
</dbReference>
<dbReference type="InterPro" id="IPR019205">
    <property type="entry name" value="DUF2080_transposon-encoded"/>
</dbReference>
<protein>
    <submittedName>
        <fullName evidence="1">DUF2080 family transposase-associated protein</fullName>
    </submittedName>
</protein>
<evidence type="ECO:0000313" key="2">
    <source>
        <dbReference type="Proteomes" id="UP000606580"/>
    </source>
</evidence>
<dbReference type="NCBIfam" id="NF033496">
    <property type="entry name" value="DUF2080_fam_acc"/>
    <property type="match status" value="1"/>
</dbReference>
<name>A0A848DBM3_9EURY</name>
<dbReference type="Pfam" id="PF09853">
    <property type="entry name" value="DUF2080"/>
    <property type="match status" value="1"/>
</dbReference>
<accession>A0A848DBM3</accession>
<comment type="caution">
    <text evidence="1">The sequence shown here is derived from an EMBL/GenBank/DDBJ whole genome shotgun (WGS) entry which is preliminary data.</text>
</comment>
<proteinExistence type="predicted"/>
<evidence type="ECO:0000313" key="1">
    <source>
        <dbReference type="EMBL" id="NMG83764.1"/>
    </source>
</evidence>
<reference evidence="1" key="1">
    <citation type="journal article" date="2020" name="MBio">
        <title>'Candidatus Ethanoperedens,' a Thermophilic Genus of Archaea Mediating the Anaerobic Oxidation of Ethane.</title>
        <authorList>
            <person name="Hahn C.J."/>
            <person name="Laso-Perez R."/>
            <person name="Vulcano F."/>
            <person name="Vaziourakis K.M."/>
            <person name="Stokke R."/>
            <person name="Steen I.H."/>
            <person name="Teske A."/>
            <person name="Boetius A."/>
            <person name="Liebeke M."/>
            <person name="Amann R."/>
            <person name="Knittel K."/>
            <person name="Wegener G."/>
        </authorList>
    </citation>
    <scope>NUCLEOTIDE SEQUENCE</scope>
    <source>
        <strain evidence="1">GoM-Arc1-LC-WB58</strain>
    </source>
</reference>
<sequence>MSVCNGAKIDAPKRHIGKKVFVIVLKD</sequence>
<organism evidence="1 2">
    <name type="scientific">Candidatus Ethanoperedens thermophilum</name>
    <dbReference type="NCBI Taxonomy" id="2766897"/>
    <lineage>
        <taxon>Archaea</taxon>
        <taxon>Methanobacteriati</taxon>
        <taxon>Methanobacteriota</taxon>
        <taxon>Stenosarchaea group</taxon>
        <taxon>Methanomicrobia</taxon>
        <taxon>Methanosarcinales</taxon>
        <taxon>Methanosarcinales incertae sedis</taxon>
        <taxon>GOM Arc I cluster</taxon>
        <taxon>Candidatus Ethanoperedens</taxon>
    </lineage>
</organism>
<gene>
    <name evidence="1" type="ORF">GIS02_06140</name>
</gene>
<dbReference type="EMBL" id="WNEG01000104">
    <property type="protein sequence ID" value="NMG83764.1"/>
    <property type="molecule type" value="Genomic_DNA"/>
</dbReference>
<dbReference type="AlphaFoldDB" id="A0A848DBM3"/>